<reference evidence="15" key="1">
    <citation type="submission" date="2017-09" db="EMBL/GenBank/DDBJ databases">
        <title>Depth-based differentiation of microbial function through sediment-hosted aquifers and enrichment of novel symbionts in the deep terrestrial subsurface.</title>
        <authorList>
            <person name="Probst A.J."/>
            <person name="Ladd B."/>
            <person name="Jarett J.K."/>
            <person name="Geller-Mcgrath D.E."/>
            <person name="Sieber C.M.K."/>
            <person name="Emerson J.B."/>
            <person name="Anantharaman K."/>
            <person name="Thomas B.C."/>
            <person name="Malmstrom R."/>
            <person name="Stieglmeier M."/>
            <person name="Klingl A."/>
            <person name="Woyke T."/>
            <person name="Ryan C.M."/>
            <person name="Banfield J.F."/>
        </authorList>
    </citation>
    <scope>NUCLEOTIDE SEQUENCE [LARGE SCALE GENOMIC DNA]</scope>
</reference>
<dbReference type="PROSITE" id="PS00180">
    <property type="entry name" value="GLNA_1"/>
    <property type="match status" value="1"/>
</dbReference>
<dbReference type="GO" id="GO:0005737">
    <property type="term" value="C:cytoplasm"/>
    <property type="evidence" value="ECO:0007669"/>
    <property type="project" value="TreeGrafter"/>
</dbReference>
<dbReference type="InterPro" id="IPR008146">
    <property type="entry name" value="Gln_synth_cat_dom"/>
</dbReference>
<accession>A0A2M7XBA1</accession>
<dbReference type="GO" id="GO:0005524">
    <property type="term" value="F:ATP binding"/>
    <property type="evidence" value="ECO:0007669"/>
    <property type="project" value="UniProtKB-KW"/>
</dbReference>
<dbReference type="InterPro" id="IPR008147">
    <property type="entry name" value="Gln_synt_N"/>
</dbReference>
<dbReference type="InterPro" id="IPR036651">
    <property type="entry name" value="Gln_synt_N_sf"/>
</dbReference>
<name>A0A2M7XBA1_9BACT</name>
<proteinExistence type="inferred from homology"/>
<dbReference type="PROSITE" id="PS51986">
    <property type="entry name" value="GS_BETA_GRASP"/>
    <property type="match status" value="1"/>
</dbReference>
<gene>
    <name evidence="14" type="ORF">CO174_05045</name>
</gene>
<dbReference type="GO" id="GO:0004356">
    <property type="term" value="F:glutamine synthetase activity"/>
    <property type="evidence" value="ECO:0007669"/>
    <property type="project" value="UniProtKB-EC"/>
</dbReference>
<dbReference type="EC" id="6.3.1.2" evidence="3 11"/>
<evidence type="ECO:0000259" key="13">
    <source>
        <dbReference type="PROSITE" id="PS51987"/>
    </source>
</evidence>
<evidence type="ECO:0000313" key="15">
    <source>
        <dbReference type="Proteomes" id="UP000229385"/>
    </source>
</evidence>
<dbReference type="InterPro" id="IPR050292">
    <property type="entry name" value="Glutamine_Synthetase"/>
</dbReference>
<evidence type="ECO:0000256" key="4">
    <source>
        <dbReference type="ARBA" id="ARBA00022598"/>
    </source>
</evidence>
<evidence type="ECO:0000313" key="14">
    <source>
        <dbReference type="EMBL" id="PJA45171.1"/>
    </source>
</evidence>
<feature type="domain" description="GS beta-grasp" evidence="12">
    <location>
        <begin position="4"/>
        <end position="86"/>
    </location>
</feature>
<evidence type="ECO:0000256" key="2">
    <source>
        <dbReference type="ARBA" id="ARBA00009897"/>
    </source>
</evidence>
<evidence type="ECO:0000256" key="5">
    <source>
        <dbReference type="ARBA" id="ARBA00022741"/>
    </source>
</evidence>
<sequence length="341" mass="37818">MSHTIAEYIWIDGHEPTKGLRSKAKIITGPVNRLEDLPDWGFDGSSTEQAEGHASDCRLKPVRFVRDPFRGGDHVLVMCEVFTEDGRVHPSNTRARLREVSSAYADHEPWFGIEQEYTLFQDGRPLGWPEHGYPGPQGPYYCAVGARNIYGRELVEAHLQACLDAGLRIAGINAEVMPSQWEFQVGPLGPLDAGDELWLARWMLHRLGEELDIEVSLSPKPVKGDWNGAGAHTNFSTKAMRAPGGIRVIEEACQKLGRTHEAHIKAYGYRNGDRLTGKHETCDIHTFRYGASDRGASIRIPIATTDAQAGYLEDRRPAANMDPYLVARAIIETTCGNGFIA</sequence>
<dbReference type="EMBL" id="PFWU01000049">
    <property type="protein sequence ID" value="PJA45171.1"/>
    <property type="molecule type" value="Genomic_DNA"/>
</dbReference>
<comment type="caution">
    <text evidence="14">The sequence shown here is derived from an EMBL/GenBank/DDBJ whole genome shotgun (WGS) entry which is preliminary data.</text>
</comment>
<evidence type="ECO:0000256" key="3">
    <source>
        <dbReference type="ARBA" id="ARBA00012937"/>
    </source>
</evidence>
<dbReference type="InterPro" id="IPR027302">
    <property type="entry name" value="Gln_synth_N_conserv_site"/>
</dbReference>
<dbReference type="SMART" id="SM01230">
    <property type="entry name" value="Gln-synt_C"/>
    <property type="match status" value="1"/>
</dbReference>
<evidence type="ECO:0000256" key="7">
    <source>
        <dbReference type="ARBA" id="ARBA00038740"/>
    </source>
</evidence>
<dbReference type="AlphaFoldDB" id="A0A2M7XBA1"/>
<keyword evidence="6 11" id="KW-0067">ATP-binding</keyword>
<dbReference type="PANTHER" id="PTHR20852:SF57">
    <property type="entry name" value="GLUTAMINE SYNTHETASE 2 CYTOPLASMIC"/>
    <property type="match status" value="1"/>
</dbReference>
<dbReference type="InterPro" id="IPR048091">
    <property type="entry name" value="Gln_syn_GlnII"/>
</dbReference>
<evidence type="ECO:0000259" key="12">
    <source>
        <dbReference type="PROSITE" id="PS51986"/>
    </source>
</evidence>
<keyword evidence="4 11" id="KW-0436">Ligase</keyword>
<comment type="similarity">
    <text evidence="2 9 10">Belongs to the glutamine synthetase family.</text>
</comment>
<evidence type="ECO:0000256" key="11">
    <source>
        <dbReference type="RuleBase" id="RU004356"/>
    </source>
</evidence>
<comment type="subunit">
    <text evidence="7">Homooctamer and homotetramer.</text>
</comment>
<organism evidence="14 15">
    <name type="scientific">Candidatus Uhrbacteria bacterium CG_4_9_14_3_um_filter_50_9</name>
    <dbReference type="NCBI Taxonomy" id="1975035"/>
    <lineage>
        <taxon>Bacteria</taxon>
        <taxon>Candidatus Uhriibacteriota</taxon>
    </lineage>
</organism>
<evidence type="ECO:0000256" key="9">
    <source>
        <dbReference type="PROSITE-ProRule" id="PRU01330"/>
    </source>
</evidence>
<keyword evidence="5 11" id="KW-0547">Nucleotide-binding</keyword>
<dbReference type="Pfam" id="PF03951">
    <property type="entry name" value="Gln-synt_N"/>
    <property type="match status" value="1"/>
</dbReference>
<dbReference type="Pfam" id="PF00120">
    <property type="entry name" value="Gln-synt_C"/>
    <property type="match status" value="1"/>
</dbReference>
<protein>
    <recommendedName>
        <fullName evidence="3 11">Glutamine synthetase</fullName>
        <ecNumber evidence="3 11">6.3.1.2</ecNumber>
    </recommendedName>
</protein>
<dbReference type="SUPFAM" id="SSF54368">
    <property type="entry name" value="Glutamine synthetase, N-terminal domain"/>
    <property type="match status" value="1"/>
</dbReference>
<feature type="domain" description="GS catalytic" evidence="13">
    <location>
        <begin position="93"/>
        <end position="341"/>
    </location>
</feature>
<dbReference type="InterPro" id="IPR027303">
    <property type="entry name" value="Gln_synth_gly_rich_site"/>
</dbReference>
<dbReference type="PANTHER" id="PTHR20852">
    <property type="entry name" value="GLUTAMINE SYNTHETASE"/>
    <property type="match status" value="1"/>
</dbReference>
<dbReference type="Proteomes" id="UP000229385">
    <property type="component" value="Unassembled WGS sequence"/>
</dbReference>
<dbReference type="PROSITE" id="PS51987">
    <property type="entry name" value="GS_CATALYTIC"/>
    <property type="match status" value="1"/>
</dbReference>
<dbReference type="Gene3D" id="3.30.590.10">
    <property type="entry name" value="Glutamine synthetase/guanido kinase, catalytic domain"/>
    <property type="match status" value="1"/>
</dbReference>
<dbReference type="FunFam" id="3.30.590.10:FF:000004">
    <property type="entry name" value="Glutamine synthetase"/>
    <property type="match status" value="1"/>
</dbReference>
<evidence type="ECO:0000256" key="8">
    <source>
        <dbReference type="ARBA" id="ARBA00049436"/>
    </source>
</evidence>
<evidence type="ECO:0000256" key="10">
    <source>
        <dbReference type="RuleBase" id="RU000384"/>
    </source>
</evidence>
<dbReference type="PROSITE" id="PS00181">
    <property type="entry name" value="GLNA_ATP"/>
    <property type="match status" value="1"/>
</dbReference>
<comment type="catalytic activity">
    <reaction evidence="8 11">
        <text>L-glutamate + NH4(+) + ATP = L-glutamine + ADP + phosphate + H(+)</text>
        <dbReference type="Rhea" id="RHEA:16169"/>
        <dbReference type="ChEBI" id="CHEBI:15378"/>
        <dbReference type="ChEBI" id="CHEBI:28938"/>
        <dbReference type="ChEBI" id="CHEBI:29985"/>
        <dbReference type="ChEBI" id="CHEBI:30616"/>
        <dbReference type="ChEBI" id="CHEBI:43474"/>
        <dbReference type="ChEBI" id="CHEBI:58359"/>
        <dbReference type="ChEBI" id="CHEBI:456216"/>
        <dbReference type="EC" id="6.3.1.2"/>
    </reaction>
</comment>
<dbReference type="NCBIfam" id="NF041605">
    <property type="entry name" value="gln_syn_GlnII"/>
    <property type="match status" value="1"/>
</dbReference>
<evidence type="ECO:0000256" key="1">
    <source>
        <dbReference type="ARBA" id="ARBA00003117"/>
    </source>
</evidence>
<dbReference type="InterPro" id="IPR014746">
    <property type="entry name" value="Gln_synth/guanido_kin_cat_dom"/>
</dbReference>
<evidence type="ECO:0000256" key="6">
    <source>
        <dbReference type="ARBA" id="ARBA00022840"/>
    </source>
</evidence>
<dbReference type="Gene3D" id="3.10.20.70">
    <property type="entry name" value="Glutamine synthetase, N-terminal domain"/>
    <property type="match status" value="1"/>
</dbReference>
<dbReference type="GO" id="GO:0006542">
    <property type="term" value="P:glutamine biosynthetic process"/>
    <property type="evidence" value="ECO:0007669"/>
    <property type="project" value="InterPro"/>
</dbReference>
<comment type="function">
    <text evidence="1">Catalyzes the ATP-dependent biosynthesis of glutamine from glutamate and ammonia.</text>
</comment>
<dbReference type="SUPFAM" id="SSF55931">
    <property type="entry name" value="Glutamine synthetase/guanido kinase"/>
    <property type="match status" value="1"/>
</dbReference>